<dbReference type="InterPro" id="IPR012347">
    <property type="entry name" value="Ferritin-like"/>
</dbReference>
<evidence type="ECO:0008006" key="3">
    <source>
        <dbReference type="Google" id="ProtNLM"/>
    </source>
</evidence>
<protein>
    <recommendedName>
        <fullName evidence="3">Spore coat protein</fullName>
    </recommendedName>
</protein>
<keyword evidence="2" id="KW-1185">Reference proteome</keyword>
<dbReference type="RefSeq" id="WP_327966148.1">
    <property type="nucleotide sequence ID" value="NZ_JARMQG010000014.1"/>
</dbReference>
<dbReference type="Proteomes" id="UP001330749">
    <property type="component" value="Unassembled WGS sequence"/>
</dbReference>
<evidence type="ECO:0000313" key="1">
    <source>
        <dbReference type="EMBL" id="MED3561300.1"/>
    </source>
</evidence>
<reference evidence="1 2" key="1">
    <citation type="submission" date="2023-03" db="EMBL/GenBank/DDBJ databases">
        <title>Bacillus Genome Sequencing.</title>
        <authorList>
            <person name="Dunlap C."/>
        </authorList>
    </citation>
    <scope>NUCLEOTIDE SEQUENCE [LARGE SCALE GENOMIC DNA]</scope>
    <source>
        <strain evidence="1 2">B-14544</strain>
    </source>
</reference>
<gene>
    <name evidence="1" type="ORF">P4447_01890</name>
</gene>
<evidence type="ECO:0000313" key="2">
    <source>
        <dbReference type="Proteomes" id="UP001330749"/>
    </source>
</evidence>
<accession>A0ABU6N4Z5</accession>
<sequence>MTKFLGMHEALEVHELLTFKTLCLTKAATMSGLAQDPELKAILAGDVTAGTEHIQQLQHFLTNREDVQ</sequence>
<comment type="caution">
    <text evidence="1">The sequence shown here is derived from an EMBL/GenBank/DDBJ whole genome shotgun (WGS) entry which is preliminary data.</text>
</comment>
<organism evidence="1 2">
    <name type="scientific">Bacillus xiapuensis</name>
    <dbReference type="NCBI Taxonomy" id="2014075"/>
    <lineage>
        <taxon>Bacteria</taxon>
        <taxon>Bacillati</taxon>
        <taxon>Bacillota</taxon>
        <taxon>Bacilli</taxon>
        <taxon>Bacillales</taxon>
        <taxon>Bacillaceae</taxon>
        <taxon>Bacillus</taxon>
    </lineage>
</organism>
<name>A0ABU6N4Z5_9BACI</name>
<dbReference type="EMBL" id="JARMQG010000014">
    <property type="protein sequence ID" value="MED3561300.1"/>
    <property type="molecule type" value="Genomic_DNA"/>
</dbReference>
<dbReference type="Gene3D" id="1.20.1260.10">
    <property type="match status" value="1"/>
</dbReference>
<proteinExistence type="predicted"/>